<evidence type="ECO:0000256" key="7">
    <source>
        <dbReference type="ARBA" id="ARBA00022490"/>
    </source>
</evidence>
<dbReference type="GO" id="GO:0072344">
    <property type="term" value="P:rescue of stalled ribosome"/>
    <property type="evidence" value="ECO:0007669"/>
    <property type="project" value="UniProtKB-UniRule"/>
</dbReference>
<dbReference type="InterPro" id="IPR013083">
    <property type="entry name" value="Znf_RING/FYVE/PHD"/>
</dbReference>
<dbReference type="GO" id="GO:0043023">
    <property type="term" value="F:ribosomal large subunit binding"/>
    <property type="evidence" value="ECO:0007669"/>
    <property type="project" value="TreeGrafter"/>
</dbReference>
<keyword evidence="8 16" id="KW-0808">Transferase</keyword>
<dbReference type="InterPro" id="IPR054478">
    <property type="entry name" value="LTN1_UBC"/>
</dbReference>
<evidence type="ECO:0000256" key="13">
    <source>
        <dbReference type="ARBA" id="ARBA00022833"/>
    </source>
</evidence>
<comment type="subunit">
    <text evidence="16">Component of the ribosome quality control complex (RQC).</text>
</comment>
<keyword evidence="20" id="KW-1185">Reference proteome</keyword>
<comment type="catalytic activity">
    <reaction evidence="1 16">
        <text>S-ubiquitinyl-[E2 ubiquitin-conjugating enzyme]-L-cysteine + [acceptor protein]-L-lysine = [E2 ubiquitin-conjugating enzyme]-L-cysteine + N(6)-ubiquitinyl-[acceptor protein]-L-lysine.</text>
        <dbReference type="EC" id="2.3.2.27"/>
    </reaction>
</comment>
<dbReference type="SMART" id="SM00744">
    <property type="entry name" value="RINGv"/>
    <property type="match status" value="1"/>
</dbReference>
<sequence length="1664" mass="190691">MGGKHKQAQRIKNNARPSSSGRSAELLASSSQIPQFSSVKEIRFVPPTLSLMKTEEFDSSVSPAFQIVFKKMNKKDCTTKIKALQEFSDLIAGSEAEAVKAILAFWATLYSILATDTDHRVREAVHSAHYQIILKDKKIIAPYLKQLIGPWFTSQYDNYPPAATAAAKAFTAAFPPNKIQDCVVFCQKEILTYIYDNLTSKLESGSKSGTNEDAEAKFERIIISSLQGYCLYLDTLTNEQIEKSTELNKQIISNSRFLKLATHKSAFIRATWFKVLAALYYKAPFLLSDEHSHVVPVIFNNLDESEPAVVGFVWEAALLIMELGQEWWKHIHIDKNYISKLKKVLREGGQGNASAIYPNLLSLLHNLPPSLRADQFYDNFFENLRFGLKRRTVLNSKSESTAVVSALVECLQYVILINQDNTDLCEKLIKSHLLTLIEWSLKAEQVCYRTVFHHVTLLLQYWTRNKDSVQNYPKYLDLFWTSLIDLLETISTCEDGNQDLADRQVTFMQQLKHIAKPREQMKVKFSNEGEVGDSCHVTPSQVDASYNAHLTRLAYTIIKSYVRQIQEHKSTFLLQNLFSLVRLFESREFLAGLATILNGDQNLPNIYHNLLHTWLKSSDLCSEVIVELTFILTQYVDDGDKSAILASFLEFSEQESFGWCVKGAFSHPYNQDSVVQKWIKNKQVGEFLVAATDANLRIECPAELQNVFKLAFTENRDGEFLTDKETISNIINKIKQPLLHPEDFSTSIDSCAHLASYVTDMIYAENSLLKYGDELLLALFQFSCDDHTDLEFLTEDTQWEINTSWQDVVTALSKSLPKQELLEIIGKLAQLVEANFLDRCPSELSTNRIIATIVNVIRAVFNGQPLIITDVFNLFFNRAFLPTWKHKIEELCILAEYLNGNLANSGGSVRKSGEVEEENILRYFVWGLIKVAVVSSPLENRDEDEEEENEDVETKEVVYSIDDNKNLVADMLYLLVCAQSFLKNYKMNKYYTTISQQYDLLKTKTKKLVERVQICDEINSVLVANSNSNSFLWTKTLYLFHQELLSKSPQETFKECYKAATNDLSKIHLSQIYGPHIDFDYVDFSPSVFHSVVVLRNLTHCDEIEVQIAEVFEKIKKLRSENIPRFILDTKDMTWSDMETIIEIIRLFSRLIKDKFECLSRQHWDLGVICLSSWASNCFKLRAGYDSEQIQAFVVAVCDFYVILSQKMADLKVNNVKNNFAEEWEDLFLPEIHAELLQLWLYFADQFGAKKPLSVEYEAFVQAFGKVSDHFVAKLIFSKENVLPHWNKIVKRCVNLIVNSSAILQLWGYKMLLVLVPGLVEIDLQSDSSSTPNTKGFTIEQFREILQQTHSVVDGVLAGFKLGEDSCQVTPFTDSFTYTFAYLILWGVLLHLCEKSPPELRYQYADWLRNENYLKNLLNNLFKLMPTEILHYSEGKAKAFAKLFLKEPTLTFTEACTSEQLEHVVCWIYAFCLSQLPALVRQWWSETETKVSQIVEKVTSFYVSPQLCSQELADVGHRENKFKNMTIKIIPSVREVVAIYTVDEAQMELVITLPQNYPLGGPDVRCSRQIGGPSHKQWLMQLKKYLLHQNGRIWDGLSLWNSSLDKKFDGVEECYICFAVLHPGTYQLPKLTCQTCKKKFHSGCLYKWFSTSNKSSCPICRNLF</sequence>
<feature type="compositionally biased region" description="Polar residues" evidence="17">
    <location>
        <begin position="10"/>
        <end position="24"/>
    </location>
</feature>
<dbReference type="InterPro" id="IPR054476">
    <property type="entry name" value="Ltn1_N"/>
</dbReference>
<evidence type="ECO:0000256" key="3">
    <source>
        <dbReference type="ARBA" id="ARBA00004906"/>
    </source>
</evidence>
<evidence type="ECO:0000256" key="10">
    <source>
        <dbReference type="ARBA" id="ARBA00022737"/>
    </source>
</evidence>
<keyword evidence="10" id="KW-0677">Repeat</keyword>
<dbReference type="GO" id="GO:1990116">
    <property type="term" value="P:ribosome-associated ubiquitin-dependent protein catabolic process"/>
    <property type="evidence" value="ECO:0007669"/>
    <property type="project" value="UniProtKB-UniRule"/>
</dbReference>
<evidence type="ECO:0000256" key="14">
    <source>
        <dbReference type="ARBA" id="ARBA00032366"/>
    </source>
</evidence>
<comment type="similarity">
    <text evidence="4 16">Belongs to the LTN1 family.</text>
</comment>
<dbReference type="InterPro" id="IPR001841">
    <property type="entry name" value="Znf_RING"/>
</dbReference>
<dbReference type="InterPro" id="IPR016024">
    <property type="entry name" value="ARM-type_fold"/>
</dbReference>
<dbReference type="Gene3D" id="3.30.40.10">
    <property type="entry name" value="Zinc/RING finger domain, C3HC4 (zinc finger)"/>
    <property type="match status" value="1"/>
</dbReference>
<comment type="pathway">
    <text evidence="3 16">Protein modification; protein ubiquitination.</text>
</comment>
<evidence type="ECO:0000256" key="8">
    <source>
        <dbReference type="ARBA" id="ARBA00022679"/>
    </source>
</evidence>
<dbReference type="EMBL" id="JALNTZ010000009">
    <property type="protein sequence ID" value="KAJ3640867.1"/>
    <property type="molecule type" value="Genomic_DNA"/>
</dbReference>
<dbReference type="Pfam" id="PF22999">
    <property type="entry name" value="LTN1_E3_ligase_6th"/>
    <property type="match status" value="1"/>
</dbReference>
<dbReference type="Pfam" id="PF13639">
    <property type="entry name" value="zf-RING_2"/>
    <property type="match status" value="1"/>
</dbReference>
<evidence type="ECO:0000259" key="18">
    <source>
        <dbReference type="PROSITE" id="PS50089"/>
    </source>
</evidence>
<evidence type="ECO:0000256" key="16">
    <source>
        <dbReference type="RuleBase" id="RU367090"/>
    </source>
</evidence>
<keyword evidence="11 15" id="KW-0863">Zinc-finger</keyword>
<keyword evidence="9 16" id="KW-0479">Metal-binding</keyword>
<dbReference type="InterPro" id="IPR039795">
    <property type="entry name" value="LTN1/Rkr1"/>
</dbReference>
<dbReference type="InterPro" id="IPR011989">
    <property type="entry name" value="ARM-like"/>
</dbReference>
<dbReference type="SMART" id="SM01197">
    <property type="entry name" value="FANCL_C"/>
    <property type="match status" value="1"/>
</dbReference>
<feature type="region of interest" description="Disordered" evidence="17">
    <location>
        <begin position="1"/>
        <end position="24"/>
    </location>
</feature>
<dbReference type="GO" id="GO:0005829">
    <property type="term" value="C:cytosol"/>
    <property type="evidence" value="ECO:0007669"/>
    <property type="project" value="UniProtKB-SubCell"/>
</dbReference>
<name>A0AA38M3C5_9CUCU</name>
<evidence type="ECO:0000256" key="17">
    <source>
        <dbReference type="SAM" id="MobiDB-lite"/>
    </source>
</evidence>
<dbReference type="Pfam" id="PF22958">
    <property type="entry name" value="Ltn1_1st"/>
    <property type="match status" value="1"/>
</dbReference>
<evidence type="ECO:0000313" key="20">
    <source>
        <dbReference type="Proteomes" id="UP001168821"/>
    </source>
</evidence>
<dbReference type="SUPFAM" id="SSF57850">
    <property type="entry name" value="RING/U-box"/>
    <property type="match status" value="1"/>
</dbReference>
<protein>
    <recommendedName>
        <fullName evidence="6 16">E3 ubiquitin-protein ligase listerin</fullName>
        <ecNumber evidence="5 16">2.3.2.27</ecNumber>
    </recommendedName>
    <alternativeName>
        <fullName evidence="14 16">RING-type E3 ubiquitin transferase listerin</fullName>
    </alternativeName>
</protein>
<dbReference type="PANTHER" id="PTHR12389">
    <property type="entry name" value="ZINC FINGER PROTEIN 294"/>
    <property type="match status" value="1"/>
</dbReference>
<comment type="function">
    <text evidence="16">E3 ubiquitin-protein ligase. Component of the ribosome quality control complex (RQC), a ribosome-associated complex that mediates ubiquitination and extraction of incompletely synthesized nascent chains for proteasomal degradation.</text>
</comment>
<evidence type="ECO:0000256" key="5">
    <source>
        <dbReference type="ARBA" id="ARBA00012483"/>
    </source>
</evidence>
<dbReference type="PANTHER" id="PTHR12389:SF0">
    <property type="entry name" value="E3 UBIQUITIN-PROTEIN LIGASE LISTERIN"/>
    <property type="match status" value="1"/>
</dbReference>
<evidence type="ECO:0000256" key="12">
    <source>
        <dbReference type="ARBA" id="ARBA00022786"/>
    </source>
</evidence>
<accession>A0AA38M3C5</accession>
<dbReference type="GO" id="GO:0061630">
    <property type="term" value="F:ubiquitin protein ligase activity"/>
    <property type="evidence" value="ECO:0007669"/>
    <property type="project" value="UniProtKB-UniRule"/>
</dbReference>
<keyword evidence="12 16" id="KW-0833">Ubl conjugation pathway</keyword>
<dbReference type="SUPFAM" id="SSF48371">
    <property type="entry name" value="ARM repeat"/>
    <property type="match status" value="1"/>
</dbReference>
<comment type="subcellular location">
    <subcellularLocation>
        <location evidence="2">Cytoplasm</location>
        <location evidence="2">Cytosol</location>
    </subcellularLocation>
</comment>
<evidence type="ECO:0000313" key="19">
    <source>
        <dbReference type="EMBL" id="KAJ3640867.1"/>
    </source>
</evidence>
<evidence type="ECO:0000256" key="2">
    <source>
        <dbReference type="ARBA" id="ARBA00004514"/>
    </source>
</evidence>
<feature type="domain" description="RING-type" evidence="18">
    <location>
        <begin position="1614"/>
        <end position="1661"/>
    </location>
</feature>
<gene>
    <name evidence="19" type="ORF">Zmor_027402</name>
</gene>
<dbReference type="GO" id="GO:1990112">
    <property type="term" value="C:RQC complex"/>
    <property type="evidence" value="ECO:0007669"/>
    <property type="project" value="UniProtKB-UniRule"/>
</dbReference>
<dbReference type="EC" id="2.3.2.27" evidence="5 16"/>
<evidence type="ECO:0000256" key="4">
    <source>
        <dbReference type="ARBA" id="ARBA00007997"/>
    </source>
</evidence>
<dbReference type="InterPro" id="IPR011016">
    <property type="entry name" value="Znf_RING-CH"/>
</dbReference>
<dbReference type="Gene3D" id="1.25.10.10">
    <property type="entry name" value="Leucine-rich Repeat Variant"/>
    <property type="match status" value="1"/>
</dbReference>
<dbReference type="InterPro" id="IPR039804">
    <property type="entry name" value="RING-CH-C4HC3_LTN1"/>
</dbReference>
<dbReference type="Pfam" id="PF23009">
    <property type="entry name" value="UBC_like"/>
    <property type="match status" value="1"/>
</dbReference>
<dbReference type="FunFam" id="3.30.40.10:FF:000038">
    <property type="entry name" value="E3 ubiquitin-protein ligase listerin"/>
    <property type="match status" value="1"/>
</dbReference>
<dbReference type="InterPro" id="IPR054477">
    <property type="entry name" value="LTN1_E3_ligase_6th"/>
</dbReference>
<proteinExistence type="inferred from homology"/>
<dbReference type="PROSITE" id="PS50089">
    <property type="entry name" value="ZF_RING_2"/>
    <property type="match status" value="1"/>
</dbReference>
<comment type="caution">
    <text evidence="19">The sequence shown here is derived from an EMBL/GenBank/DDBJ whole genome shotgun (WGS) entry which is preliminary data.</text>
</comment>
<evidence type="ECO:0000256" key="1">
    <source>
        <dbReference type="ARBA" id="ARBA00000900"/>
    </source>
</evidence>
<keyword evidence="13 16" id="KW-0862">Zinc</keyword>
<evidence type="ECO:0000256" key="9">
    <source>
        <dbReference type="ARBA" id="ARBA00022723"/>
    </source>
</evidence>
<dbReference type="Proteomes" id="UP001168821">
    <property type="component" value="Unassembled WGS sequence"/>
</dbReference>
<dbReference type="GO" id="GO:0008270">
    <property type="term" value="F:zinc ion binding"/>
    <property type="evidence" value="ECO:0007669"/>
    <property type="project" value="UniProtKB-KW"/>
</dbReference>
<organism evidence="19 20">
    <name type="scientific">Zophobas morio</name>
    <dbReference type="NCBI Taxonomy" id="2755281"/>
    <lineage>
        <taxon>Eukaryota</taxon>
        <taxon>Metazoa</taxon>
        <taxon>Ecdysozoa</taxon>
        <taxon>Arthropoda</taxon>
        <taxon>Hexapoda</taxon>
        <taxon>Insecta</taxon>
        <taxon>Pterygota</taxon>
        <taxon>Neoptera</taxon>
        <taxon>Endopterygota</taxon>
        <taxon>Coleoptera</taxon>
        <taxon>Polyphaga</taxon>
        <taxon>Cucujiformia</taxon>
        <taxon>Tenebrionidae</taxon>
        <taxon>Zophobas</taxon>
    </lineage>
</organism>
<keyword evidence="7" id="KW-0963">Cytoplasm</keyword>
<evidence type="ECO:0000256" key="6">
    <source>
        <dbReference type="ARBA" id="ARBA00017157"/>
    </source>
</evidence>
<reference evidence="19" key="1">
    <citation type="journal article" date="2023" name="G3 (Bethesda)">
        <title>Whole genome assemblies of Zophobas morio and Tenebrio molitor.</title>
        <authorList>
            <person name="Kaur S."/>
            <person name="Stinson S.A."/>
            <person name="diCenzo G.C."/>
        </authorList>
    </citation>
    <scope>NUCLEOTIDE SEQUENCE</scope>
    <source>
        <strain evidence="19">QUZm001</strain>
    </source>
</reference>
<evidence type="ECO:0000256" key="15">
    <source>
        <dbReference type="PROSITE-ProRule" id="PRU00175"/>
    </source>
</evidence>
<dbReference type="CDD" id="cd16491">
    <property type="entry name" value="RING-CH-C4HC3_LTN1"/>
    <property type="match status" value="1"/>
</dbReference>
<evidence type="ECO:0000256" key="11">
    <source>
        <dbReference type="ARBA" id="ARBA00022771"/>
    </source>
</evidence>